<evidence type="ECO:0000313" key="5">
    <source>
        <dbReference type="EMBL" id="EXJ85226.1"/>
    </source>
</evidence>
<sequence length="816" mass="92545">MPSRKPPFGARSSSSRGFTRQFRLNSQRSETEALLASQYDEEDQADSDGLYPPHCTWTSSQNEPPRAADVYRNADCNVYENILRLRRDIINSIDDPYSLEQLKAPRMNISVVRPLVDSLYEKQDLSLVYCLLVNRMQFIREQSFATHHQTVNLTRALLCELVAEKLLRRYNENNPGPRGLLKLANILVAGFDPFQGAPPEVTQTSAHPMHWAARKNGAKIEKKLTALELAIVSASKSFLASSACQKVVDAIYRGKLVYTPSSFIDILPDGWKKRPISLYDPRRAPLLNQYRLIVPRTRNIVEVFQFVILLGLYVAVMMGRETRMTPKYTAVEAVFDIYAAGWVLDQIASVLEHGWGVYTQNLWSFLDATFSTIFMIYLVLRLHALRLHDPNQSMQWNRTALDVLSCAAPVLIPRLAFNFMSENMLFLSLRAMMSDFLTLTALAVWCFAGFMLSLKWLHAGAHSSITIGKWMIWIWFGLDGTGIDESVDFHWLLGPVLMVLFAFLGNTLFLTILVSMLTTTFGSIVSNAIQEILFRRAVLTFEGVKSDAIFAYMPPFNILALVVMLPLKLLVSERMFHKINVAAVRTLNFPTLLIIAWYERRTLWISDKPRPQHARRIDWKNANGPRATISPYWAISRFSVHGDIQAVFDIDPPQQVLDKIAEEDDLEYSDGIGKAVNKKLTGGFDSTPASRRPSRATDSKRRTSVDARAENKGKKDPKASEQLEQEFQESSEAEDEASHPPRYRKIKRGERMDSIVDFSDDGNDKLLEANARLHKMEAAIARMEAMLSQFLNQDASSENSEGKAELEQEIQTNTIK</sequence>
<feature type="domain" description="Calcium channel YVC1-like C-terminal transmembrane" evidence="4">
    <location>
        <begin position="306"/>
        <end position="603"/>
    </location>
</feature>
<feature type="region of interest" description="Disordered" evidence="1">
    <location>
        <begin position="1"/>
        <end position="29"/>
    </location>
</feature>
<reference evidence="5 6" key="1">
    <citation type="submission" date="2013-03" db="EMBL/GenBank/DDBJ databases">
        <title>The Genome Sequence of Capronia epimyces CBS 606.96.</title>
        <authorList>
            <consortium name="The Broad Institute Genomics Platform"/>
            <person name="Cuomo C."/>
            <person name="de Hoog S."/>
            <person name="Gorbushina A."/>
            <person name="Walker B."/>
            <person name="Young S.K."/>
            <person name="Zeng Q."/>
            <person name="Gargeya S."/>
            <person name="Fitzgerald M."/>
            <person name="Haas B."/>
            <person name="Abouelleil A."/>
            <person name="Allen A.W."/>
            <person name="Alvarado L."/>
            <person name="Arachchi H.M."/>
            <person name="Berlin A.M."/>
            <person name="Chapman S.B."/>
            <person name="Gainer-Dewar J."/>
            <person name="Goldberg J."/>
            <person name="Griggs A."/>
            <person name="Gujja S."/>
            <person name="Hansen M."/>
            <person name="Howarth C."/>
            <person name="Imamovic A."/>
            <person name="Ireland A."/>
            <person name="Larimer J."/>
            <person name="McCowan C."/>
            <person name="Murphy C."/>
            <person name="Pearson M."/>
            <person name="Poon T.W."/>
            <person name="Priest M."/>
            <person name="Roberts A."/>
            <person name="Saif S."/>
            <person name="Shea T."/>
            <person name="Sisk P."/>
            <person name="Sykes S."/>
            <person name="Wortman J."/>
            <person name="Nusbaum C."/>
            <person name="Birren B."/>
        </authorList>
    </citation>
    <scope>NUCLEOTIDE SEQUENCE [LARGE SCALE GENOMIC DNA]</scope>
    <source>
        <strain evidence="5 6">CBS 606.96</strain>
    </source>
</reference>
<dbReference type="Pfam" id="PF23190">
    <property type="entry name" value="LHD_TRPY1"/>
    <property type="match status" value="1"/>
</dbReference>
<dbReference type="STRING" id="1182542.W9Y7J5"/>
<feature type="region of interest" description="Disordered" evidence="1">
    <location>
        <begin position="792"/>
        <end position="816"/>
    </location>
</feature>
<dbReference type="eggNOG" id="ENOG502QT9R">
    <property type="taxonomic scope" value="Eukaryota"/>
</dbReference>
<dbReference type="RefSeq" id="XP_007734211.1">
    <property type="nucleotide sequence ID" value="XM_007736021.1"/>
</dbReference>
<keyword evidence="2" id="KW-0472">Membrane</keyword>
<feature type="compositionally biased region" description="Polar residues" evidence="1">
    <location>
        <begin position="11"/>
        <end position="28"/>
    </location>
</feature>
<dbReference type="Pfam" id="PF23317">
    <property type="entry name" value="YVC1_C"/>
    <property type="match status" value="1"/>
</dbReference>
<feature type="domain" description="YVC1 N-terminal linker helical" evidence="3">
    <location>
        <begin position="82"/>
        <end position="262"/>
    </location>
</feature>
<evidence type="ECO:0008006" key="7">
    <source>
        <dbReference type="Google" id="ProtNLM"/>
    </source>
</evidence>
<dbReference type="Proteomes" id="UP000019478">
    <property type="component" value="Unassembled WGS sequence"/>
</dbReference>
<evidence type="ECO:0000259" key="3">
    <source>
        <dbReference type="Pfam" id="PF23190"/>
    </source>
</evidence>
<evidence type="ECO:0000259" key="4">
    <source>
        <dbReference type="Pfam" id="PF23317"/>
    </source>
</evidence>
<dbReference type="HOGENOM" id="CLU_009570_0_0_1"/>
<keyword evidence="6" id="KW-1185">Reference proteome</keyword>
<feature type="compositionally biased region" description="Acidic residues" evidence="1">
    <location>
        <begin position="723"/>
        <end position="735"/>
    </location>
</feature>
<feature type="transmembrane region" description="Helical" evidence="2">
    <location>
        <begin position="459"/>
        <end position="476"/>
    </location>
</feature>
<dbReference type="PANTHER" id="PTHR35859:SF1">
    <property type="entry name" value="NONSELECTIVE CATION CHANNEL PROTEIN"/>
    <property type="match status" value="1"/>
</dbReference>
<proteinExistence type="predicted"/>
<dbReference type="InterPro" id="IPR052971">
    <property type="entry name" value="TRP_calcium_channel"/>
</dbReference>
<keyword evidence="2" id="KW-0812">Transmembrane</keyword>
<protein>
    <recommendedName>
        <fullName evidence="7">Ion transport domain-containing protein</fullName>
    </recommendedName>
</protein>
<feature type="transmembrane region" description="Helical" evidence="2">
    <location>
        <begin position="362"/>
        <end position="380"/>
    </location>
</feature>
<dbReference type="PANTHER" id="PTHR35859">
    <property type="entry name" value="NONSELECTIVE CATION CHANNEL PROTEIN"/>
    <property type="match status" value="1"/>
</dbReference>
<feature type="compositionally biased region" description="Basic and acidic residues" evidence="1">
    <location>
        <begin position="695"/>
        <end position="721"/>
    </location>
</feature>
<feature type="transmembrane region" description="Helical" evidence="2">
    <location>
        <begin position="549"/>
        <end position="567"/>
    </location>
</feature>
<dbReference type="OrthoDB" id="2373987at2759"/>
<organism evidence="5 6">
    <name type="scientific">Capronia epimyces CBS 606.96</name>
    <dbReference type="NCBI Taxonomy" id="1182542"/>
    <lineage>
        <taxon>Eukaryota</taxon>
        <taxon>Fungi</taxon>
        <taxon>Dikarya</taxon>
        <taxon>Ascomycota</taxon>
        <taxon>Pezizomycotina</taxon>
        <taxon>Eurotiomycetes</taxon>
        <taxon>Chaetothyriomycetidae</taxon>
        <taxon>Chaetothyriales</taxon>
        <taxon>Herpotrichiellaceae</taxon>
        <taxon>Capronia</taxon>
    </lineage>
</organism>
<feature type="transmembrane region" description="Helical" evidence="2">
    <location>
        <begin position="496"/>
        <end position="529"/>
    </location>
</feature>
<name>W9Y7J5_9EURO</name>
<evidence type="ECO:0000256" key="2">
    <source>
        <dbReference type="SAM" id="Phobius"/>
    </source>
</evidence>
<evidence type="ECO:0000313" key="6">
    <source>
        <dbReference type="Proteomes" id="UP000019478"/>
    </source>
</evidence>
<dbReference type="AlphaFoldDB" id="W9Y7J5"/>
<keyword evidence="2" id="KW-1133">Transmembrane helix</keyword>
<feature type="transmembrane region" description="Helical" evidence="2">
    <location>
        <begin position="300"/>
        <end position="319"/>
    </location>
</feature>
<dbReference type="GeneID" id="19170011"/>
<feature type="transmembrane region" description="Helical" evidence="2">
    <location>
        <begin position="432"/>
        <end position="452"/>
    </location>
</feature>
<dbReference type="EMBL" id="AMGY01000004">
    <property type="protein sequence ID" value="EXJ85226.1"/>
    <property type="molecule type" value="Genomic_DNA"/>
</dbReference>
<dbReference type="InterPro" id="IPR056336">
    <property type="entry name" value="YVC1_C"/>
</dbReference>
<gene>
    <name evidence="5" type="ORF">A1O3_05901</name>
</gene>
<evidence type="ECO:0000256" key="1">
    <source>
        <dbReference type="SAM" id="MobiDB-lite"/>
    </source>
</evidence>
<feature type="region of interest" description="Disordered" evidence="1">
    <location>
        <begin position="677"/>
        <end position="748"/>
    </location>
</feature>
<accession>W9Y7J5</accession>
<dbReference type="InterPro" id="IPR056337">
    <property type="entry name" value="LHD_YVC1"/>
</dbReference>
<comment type="caution">
    <text evidence="5">The sequence shown here is derived from an EMBL/GenBank/DDBJ whole genome shotgun (WGS) entry which is preliminary data.</text>
</comment>